<comment type="caution">
    <text evidence="1">The sequence shown here is derived from an EMBL/GenBank/DDBJ whole genome shotgun (WGS) entry which is preliminary data.</text>
</comment>
<dbReference type="EMBL" id="CATQJA010000845">
    <property type="protein sequence ID" value="CAJ0564264.1"/>
    <property type="molecule type" value="Genomic_DNA"/>
</dbReference>
<dbReference type="AlphaFoldDB" id="A0AA36C8U5"/>
<accession>A0AA36C8U5</accession>
<evidence type="ECO:0000313" key="1">
    <source>
        <dbReference type="EMBL" id="CAJ0564264.1"/>
    </source>
</evidence>
<feature type="non-terminal residue" evidence="1">
    <location>
        <position position="1"/>
    </location>
</feature>
<organism evidence="1 2">
    <name type="scientific">Mesorhabditis spiculigera</name>
    <dbReference type="NCBI Taxonomy" id="96644"/>
    <lineage>
        <taxon>Eukaryota</taxon>
        <taxon>Metazoa</taxon>
        <taxon>Ecdysozoa</taxon>
        <taxon>Nematoda</taxon>
        <taxon>Chromadorea</taxon>
        <taxon>Rhabditida</taxon>
        <taxon>Rhabditina</taxon>
        <taxon>Rhabditomorpha</taxon>
        <taxon>Rhabditoidea</taxon>
        <taxon>Rhabditidae</taxon>
        <taxon>Mesorhabditinae</taxon>
        <taxon>Mesorhabditis</taxon>
    </lineage>
</organism>
<protein>
    <submittedName>
        <fullName evidence="1">Uncharacterized protein</fullName>
    </submittedName>
</protein>
<reference evidence="1" key="1">
    <citation type="submission" date="2023-06" db="EMBL/GenBank/DDBJ databases">
        <authorList>
            <person name="Delattre M."/>
        </authorList>
    </citation>
    <scope>NUCLEOTIDE SEQUENCE</scope>
    <source>
        <strain evidence="1">AF72</strain>
    </source>
</reference>
<sequence length="80" mass="8668">MAAAPAMRDSGSRARSTICEMPSSTRLVLEEISNCVHAHSEDLFGAKATSHKRAFDDHHATLGDAMRHIFISGRDSCALI</sequence>
<dbReference type="Proteomes" id="UP001177023">
    <property type="component" value="Unassembled WGS sequence"/>
</dbReference>
<gene>
    <name evidence="1" type="ORF">MSPICULIGERA_LOCUS2947</name>
</gene>
<keyword evidence="2" id="KW-1185">Reference proteome</keyword>
<name>A0AA36C8U5_9BILA</name>
<proteinExistence type="predicted"/>
<evidence type="ECO:0000313" key="2">
    <source>
        <dbReference type="Proteomes" id="UP001177023"/>
    </source>
</evidence>